<feature type="region of interest" description="Disordered" evidence="1">
    <location>
        <begin position="411"/>
        <end position="576"/>
    </location>
</feature>
<feature type="region of interest" description="Disordered" evidence="1">
    <location>
        <begin position="343"/>
        <end position="375"/>
    </location>
</feature>
<accession>A0A3S5FD98</accession>
<comment type="caution">
    <text evidence="2">The sequence shown here is derived from an EMBL/GenBank/DDBJ whole genome shotgun (WGS) entry which is preliminary data.</text>
</comment>
<feature type="compositionally biased region" description="Basic residues" evidence="1">
    <location>
        <begin position="520"/>
        <end position="538"/>
    </location>
</feature>
<evidence type="ECO:0000313" key="3">
    <source>
        <dbReference type="Proteomes" id="UP000784294"/>
    </source>
</evidence>
<evidence type="ECO:0000256" key="1">
    <source>
        <dbReference type="SAM" id="MobiDB-lite"/>
    </source>
</evidence>
<dbReference type="Proteomes" id="UP000784294">
    <property type="component" value="Unassembled WGS sequence"/>
</dbReference>
<reference evidence="2" key="1">
    <citation type="submission" date="2018-11" db="EMBL/GenBank/DDBJ databases">
        <authorList>
            <consortium name="Pathogen Informatics"/>
        </authorList>
    </citation>
    <scope>NUCLEOTIDE SEQUENCE</scope>
</reference>
<feature type="compositionally biased region" description="Low complexity" evidence="1">
    <location>
        <begin position="423"/>
        <end position="440"/>
    </location>
</feature>
<dbReference type="AlphaFoldDB" id="A0A3S5FD98"/>
<feature type="compositionally biased region" description="Low complexity" evidence="1">
    <location>
        <begin position="506"/>
        <end position="519"/>
    </location>
</feature>
<feature type="compositionally biased region" description="Basic residues" evidence="1">
    <location>
        <begin position="559"/>
        <end position="571"/>
    </location>
</feature>
<organism evidence="2 3">
    <name type="scientific">Protopolystoma xenopodis</name>
    <dbReference type="NCBI Taxonomy" id="117903"/>
    <lineage>
        <taxon>Eukaryota</taxon>
        <taxon>Metazoa</taxon>
        <taxon>Spiralia</taxon>
        <taxon>Lophotrochozoa</taxon>
        <taxon>Platyhelminthes</taxon>
        <taxon>Monogenea</taxon>
        <taxon>Polyopisthocotylea</taxon>
        <taxon>Polystomatidea</taxon>
        <taxon>Polystomatidae</taxon>
        <taxon>Protopolystoma</taxon>
    </lineage>
</organism>
<keyword evidence="3" id="KW-1185">Reference proteome</keyword>
<feature type="non-terminal residue" evidence="2">
    <location>
        <position position="1"/>
    </location>
</feature>
<dbReference type="EMBL" id="CAAALY010032952">
    <property type="protein sequence ID" value="VEL17511.1"/>
    <property type="molecule type" value="Genomic_DNA"/>
</dbReference>
<dbReference type="OrthoDB" id="550309at2759"/>
<feature type="compositionally biased region" description="Polar residues" evidence="1">
    <location>
        <begin position="362"/>
        <end position="375"/>
    </location>
</feature>
<protein>
    <submittedName>
        <fullName evidence="2">Uncharacterized protein</fullName>
    </submittedName>
</protein>
<sequence>FLPQSILSPNVGQINHSTSSCFPAPLQHVLAKSASGSNIFIDSVVATGSDGSSQRRTYKRESVTSPLCTAGRPKLSVSSTQLPTLHPKHIRLDVPHIAPITVSSSCINTSSTGRSAPASSTAPVLPSVINGRCSSGEATEFPTSSTLATSSYVPTVMSRAPAQLMTARPIDEQTYCAPGVNPTSTTGSSCLQPSSSTANQFGSTILPKRQTFTSFLQTADLDTNSPASDSSTHADHSRPRAIFCGTNSAVSISIGNLALGNAGPSGSINRLSKVKSTAELVQAAGDCIDSVTADRILTNRITKEPDLPSMVATMPSLVRSRGQRPHVGSVANLVNPMNAVRRTSSMGTRGLGTEDGALQGHGPTSVSESGSSNSQITAAKSEMMAKFLASTALHHHQQHQQQLGRVGSISRVSDEPTFPQPGSSSRPSTRPTSVPVSHSPLPQHEDSSKQAQPSSHWPATPALNKPLAVDESTGHEKEEDDDDEVDVLDSEGIHLPPPKQQKQRLFHQQQPCLNQIKQQQQKKHDSKRKRKKRRKHIHSHESAGGESDDEDFSSNDGQRHRHRRHRRRRSSTHPPVTNLMDEWPVLPQLPAFIDWHSLSPEQMECEDSQQAILGQKNYSPEELSLSLTDLYSVPLGDRFLHILPWVDVYGNKRTFFPDSAIEDMDRLIDLPDPW</sequence>
<feature type="compositionally biased region" description="Acidic residues" evidence="1">
    <location>
        <begin position="478"/>
        <end position="489"/>
    </location>
</feature>
<name>A0A3S5FD98_9PLAT</name>
<proteinExistence type="predicted"/>
<evidence type="ECO:0000313" key="2">
    <source>
        <dbReference type="EMBL" id="VEL17511.1"/>
    </source>
</evidence>
<gene>
    <name evidence="2" type="ORF">PXEA_LOCUS10951</name>
</gene>